<evidence type="ECO:0000256" key="11">
    <source>
        <dbReference type="PROSITE-ProRule" id="PRU01360"/>
    </source>
</evidence>
<dbReference type="PANTHER" id="PTHR30069">
    <property type="entry name" value="TONB-DEPENDENT OUTER MEMBRANE RECEPTOR"/>
    <property type="match status" value="1"/>
</dbReference>
<dbReference type="Gene3D" id="2.170.130.10">
    <property type="entry name" value="TonB-dependent receptor, plug domain"/>
    <property type="match status" value="1"/>
</dbReference>
<reference evidence="18 19" key="1">
    <citation type="submission" date="2021-03" db="EMBL/GenBank/DDBJ databases">
        <title>Complete genome of Parasphingorhabdus_sp.JHSY0214.</title>
        <authorList>
            <person name="Yoo J.H."/>
            <person name="Bae J.W."/>
        </authorList>
    </citation>
    <scope>NUCLEOTIDE SEQUENCE [LARGE SCALE GENOMIC DNA]</scope>
    <source>
        <strain evidence="18 19">JHSY0214</strain>
    </source>
</reference>
<evidence type="ECO:0000313" key="19">
    <source>
        <dbReference type="Proteomes" id="UP000663923"/>
    </source>
</evidence>
<feature type="domain" description="TonB-dependent receptor plug" evidence="17">
    <location>
        <begin position="51"/>
        <end position="171"/>
    </location>
</feature>
<feature type="chain" id="PRO_5046562948" evidence="15">
    <location>
        <begin position="28"/>
        <end position="768"/>
    </location>
</feature>
<dbReference type="NCBIfam" id="TIGR01785">
    <property type="entry name" value="TonB-hemin"/>
    <property type="match status" value="1"/>
</dbReference>
<evidence type="ECO:0000256" key="1">
    <source>
        <dbReference type="ARBA" id="ARBA00004571"/>
    </source>
</evidence>
<dbReference type="PROSITE" id="PS00430">
    <property type="entry name" value="TONB_DEPENDENT_REC_1"/>
    <property type="match status" value="1"/>
</dbReference>
<keyword evidence="19" id="KW-1185">Reference proteome</keyword>
<evidence type="ECO:0000256" key="14">
    <source>
        <dbReference type="SAM" id="MobiDB-lite"/>
    </source>
</evidence>
<dbReference type="InterPro" id="IPR010949">
    <property type="entry name" value="TonB_Hb/transfer/lactofer_rcpt"/>
</dbReference>
<keyword evidence="6 15" id="KW-0732">Signal</keyword>
<dbReference type="Proteomes" id="UP000663923">
    <property type="component" value="Chromosome"/>
</dbReference>
<dbReference type="InterPro" id="IPR039426">
    <property type="entry name" value="TonB-dep_rcpt-like"/>
</dbReference>
<comment type="subcellular location">
    <subcellularLocation>
        <location evidence="1 11">Cell outer membrane</location>
        <topology evidence="1 11">Multi-pass membrane protein</topology>
    </subcellularLocation>
</comment>
<evidence type="ECO:0000259" key="16">
    <source>
        <dbReference type="Pfam" id="PF00593"/>
    </source>
</evidence>
<evidence type="ECO:0000256" key="4">
    <source>
        <dbReference type="ARBA" id="ARBA00022452"/>
    </source>
</evidence>
<dbReference type="Pfam" id="PF00593">
    <property type="entry name" value="TonB_dep_Rec_b-barrel"/>
    <property type="match status" value="1"/>
</dbReference>
<dbReference type="InterPro" id="IPR000531">
    <property type="entry name" value="Beta-barrel_TonB"/>
</dbReference>
<gene>
    <name evidence="18" type="ORF">J4G78_14505</name>
</gene>
<evidence type="ECO:0000259" key="17">
    <source>
        <dbReference type="Pfam" id="PF07715"/>
    </source>
</evidence>
<keyword evidence="9 18" id="KW-0675">Receptor</keyword>
<keyword evidence="5 11" id="KW-0812">Transmembrane</keyword>
<dbReference type="NCBIfam" id="TIGR01786">
    <property type="entry name" value="TonB-hemlactrns"/>
    <property type="match status" value="1"/>
</dbReference>
<evidence type="ECO:0000256" key="3">
    <source>
        <dbReference type="ARBA" id="ARBA00022448"/>
    </source>
</evidence>
<feature type="domain" description="TonB-dependent receptor-like beta-barrel" evidence="16">
    <location>
        <begin position="296"/>
        <end position="719"/>
    </location>
</feature>
<dbReference type="SUPFAM" id="SSF56935">
    <property type="entry name" value="Porins"/>
    <property type="match status" value="1"/>
</dbReference>
<evidence type="ECO:0000256" key="13">
    <source>
        <dbReference type="RuleBase" id="RU003357"/>
    </source>
</evidence>
<evidence type="ECO:0000256" key="12">
    <source>
        <dbReference type="PROSITE-ProRule" id="PRU10143"/>
    </source>
</evidence>
<protein>
    <submittedName>
        <fullName evidence="18">TonB-dependent hemoglobin/transferrin/lactoferrin family receptor</fullName>
    </submittedName>
</protein>
<evidence type="ECO:0000256" key="15">
    <source>
        <dbReference type="SAM" id="SignalP"/>
    </source>
</evidence>
<proteinExistence type="inferred from homology"/>
<feature type="short sequence motif" description="TonB box" evidence="12">
    <location>
        <begin position="39"/>
        <end position="45"/>
    </location>
</feature>
<dbReference type="Gene3D" id="2.40.170.20">
    <property type="entry name" value="TonB-dependent receptor, beta-barrel domain"/>
    <property type="match status" value="1"/>
</dbReference>
<dbReference type="RefSeq" id="WP_207987227.1">
    <property type="nucleotide sequence ID" value="NZ_CP071794.1"/>
</dbReference>
<dbReference type="Pfam" id="PF07715">
    <property type="entry name" value="Plug"/>
    <property type="match status" value="1"/>
</dbReference>
<dbReference type="InterPro" id="IPR037066">
    <property type="entry name" value="Plug_dom_sf"/>
</dbReference>
<dbReference type="PANTHER" id="PTHR30069:SF29">
    <property type="entry name" value="HEMOGLOBIN AND HEMOGLOBIN-HAPTOGLOBIN-BINDING PROTEIN 1-RELATED"/>
    <property type="match status" value="1"/>
</dbReference>
<keyword evidence="4 11" id="KW-1134">Transmembrane beta strand</keyword>
<organism evidence="18 19">
    <name type="scientific">Parasphingorhabdus cellanae</name>
    <dbReference type="NCBI Taxonomy" id="2806553"/>
    <lineage>
        <taxon>Bacteria</taxon>
        <taxon>Pseudomonadati</taxon>
        <taxon>Pseudomonadota</taxon>
        <taxon>Alphaproteobacteria</taxon>
        <taxon>Sphingomonadales</taxon>
        <taxon>Sphingomonadaceae</taxon>
        <taxon>Parasphingorhabdus</taxon>
    </lineage>
</organism>
<dbReference type="PROSITE" id="PS52016">
    <property type="entry name" value="TONB_DEPENDENT_REC_3"/>
    <property type="match status" value="1"/>
</dbReference>
<keyword evidence="8 11" id="KW-0472">Membrane</keyword>
<dbReference type="CDD" id="cd01347">
    <property type="entry name" value="ligand_gated_channel"/>
    <property type="match status" value="1"/>
</dbReference>
<accession>A0ABX7T1F7</accession>
<feature type="region of interest" description="Disordered" evidence="14">
    <location>
        <begin position="357"/>
        <end position="378"/>
    </location>
</feature>
<dbReference type="EMBL" id="CP071794">
    <property type="protein sequence ID" value="QTD55403.1"/>
    <property type="molecule type" value="Genomic_DNA"/>
</dbReference>
<dbReference type="InterPro" id="IPR012910">
    <property type="entry name" value="Plug_dom"/>
</dbReference>
<comment type="similarity">
    <text evidence="2 11 13">Belongs to the TonB-dependent receptor family.</text>
</comment>
<feature type="signal peptide" evidence="15">
    <location>
        <begin position="1"/>
        <end position="27"/>
    </location>
</feature>
<dbReference type="InterPro" id="IPR011276">
    <property type="entry name" value="TonB_haem/Hb_rcpt"/>
</dbReference>
<keyword evidence="10 11" id="KW-0998">Cell outer membrane</keyword>
<evidence type="ECO:0000256" key="8">
    <source>
        <dbReference type="ARBA" id="ARBA00023136"/>
    </source>
</evidence>
<evidence type="ECO:0000256" key="5">
    <source>
        <dbReference type="ARBA" id="ARBA00022692"/>
    </source>
</evidence>
<sequence>MNLNFRRRAMVLSCSFLAFGFSQAAMAADDAGSVFEDDTITVTATRAPVAIEDAPATVTVIDQERIADELATDVRDIIRFEPGITVRRAPARFGAALGTTGRAGNEDFNIRGIGGNRVLIQVDGIRSPQGFSFGAQNVGRGNATDVGLIKSVEILRGPASALYGSDGLSGVVSFTTSDPVDLINEGNSFGGFARALYSSADQEFSETIALAGQTGNFSAMLAYSRRDFEELDNKGTVGGEGVNRSTPNPQDGASNAFLGKLVWENDNHKVRLTGEYLEREVFSDILSGRGPVFLSFGPPSNPAIPPTPSWIVDSLTANDETERARASIDYTYDAGEESGGIIDYAHLAAYWQDGKDSQFADEDRSPTGATPRPDRERLNTFNNTVYGAVADFRSTFNTGAVKHTLTFGGDVSKTEQDGLRDGVEPPFGEVFPSRAFPSTDFTLGGLYLGDAIEFGEGIVTLYPAVRFDFYDLNPTRNDPLLPTFTPSGQNGSKFSPKMGAVVKLGDVRLFGNYAQGFRAPTPSQVNNFFENLAFGYTSAPNPDLTPETSASFEAGIRYVADGISLGLIGFYADYDDFISQEQVGGSFRPGDPAVFQFVNIVDVKVKGFEAQASYEADNGFRARFAIAFADGETGRPGEPDQSLSTIDPLNAILGVGYRDPDGGFGGELIVSYNARKEANETIGVCADACFRPQESAMIDATAFYRVTDNVKIRAGIFNITDKKYSLWSDVRGLRENAPLNVAGLPTQPPFDAFTQPGRNASVSISLSF</sequence>
<dbReference type="InterPro" id="IPR036942">
    <property type="entry name" value="Beta-barrel_TonB_sf"/>
</dbReference>
<dbReference type="InterPro" id="IPR010916">
    <property type="entry name" value="TonB_box_CS"/>
</dbReference>
<keyword evidence="3 11" id="KW-0813">Transport</keyword>
<evidence type="ECO:0000256" key="9">
    <source>
        <dbReference type="ARBA" id="ARBA00023170"/>
    </source>
</evidence>
<evidence type="ECO:0000256" key="2">
    <source>
        <dbReference type="ARBA" id="ARBA00009810"/>
    </source>
</evidence>
<evidence type="ECO:0000256" key="7">
    <source>
        <dbReference type="ARBA" id="ARBA00023077"/>
    </source>
</evidence>
<name>A0ABX7T1F7_9SPHN</name>
<evidence type="ECO:0000256" key="10">
    <source>
        <dbReference type="ARBA" id="ARBA00023237"/>
    </source>
</evidence>
<evidence type="ECO:0000256" key="6">
    <source>
        <dbReference type="ARBA" id="ARBA00022729"/>
    </source>
</evidence>
<keyword evidence="7 12" id="KW-0798">TonB box</keyword>
<evidence type="ECO:0000313" key="18">
    <source>
        <dbReference type="EMBL" id="QTD55403.1"/>
    </source>
</evidence>